<feature type="chain" id="PRO_5032368810" evidence="1">
    <location>
        <begin position="28"/>
        <end position="40"/>
    </location>
</feature>
<dbReference type="AlphaFoldDB" id="A0A822YUP3"/>
<gene>
    <name evidence="2" type="ORF">HUJ06_006453</name>
</gene>
<accession>A0A822YUP3</accession>
<evidence type="ECO:0000256" key="1">
    <source>
        <dbReference type="SAM" id="SignalP"/>
    </source>
</evidence>
<reference evidence="2 3" key="1">
    <citation type="journal article" date="2020" name="Mol. Biol. Evol.">
        <title>Distinct Expression and Methylation Patterns for Genes with Different Fates following a Single Whole-Genome Duplication in Flowering Plants.</title>
        <authorList>
            <person name="Shi T."/>
            <person name="Rahmani R.S."/>
            <person name="Gugger P.F."/>
            <person name="Wang M."/>
            <person name="Li H."/>
            <person name="Zhang Y."/>
            <person name="Li Z."/>
            <person name="Wang Q."/>
            <person name="Van de Peer Y."/>
            <person name="Marchal K."/>
            <person name="Chen J."/>
        </authorList>
    </citation>
    <scope>NUCLEOTIDE SEQUENCE [LARGE SCALE GENOMIC DNA]</scope>
    <source>
        <tissue evidence="2">Leaf</tissue>
    </source>
</reference>
<protein>
    <submittedName>
        <fullName evidence="2">Uncharacterized protein</fullName>
    </submittedName>
</protein>
<proteinExistence type="predicted"/>
<keyword evidence="3" id="KW-1185">Reference proteome</keyword>
<dbReference type="EMBL" id="DUZY01000004">
    <property type="protein sequence ID" value="DAD35813.1"/>
    <property type="molecule type" value="Genomic_DNA"/>
</dbReference>
<feature type="signal peptide" evidence="1">
    <location>
        <begin position="1"/>
        <end position="27"/>
    </location>
</feature>
<comment type="caution">
    <text evidence="2">The sequence shown here is derived from an EMBL/GenBank/DDBJ whole genome shotgun (WGS) entry which is preliminary data.</text>
</comment>
<organism evidence="2 3">
    <name type="scientific">Nelumbo nucifera</name>
    <name type="common">Sacred lotus</name>
    <dbReference type="NCBI Taxonomy" id="4432"/>
    <lineage>
        <taxon>Eukaryota</taxon>
        <taxon>Viridiplantae</taxon>
        <taxon>Streptophyta</taxon>
        <taxon>Embryophyta</taxon>
        <taxon>Tracheophyta</taxon>
        <taxon>Spermatophyta</taxon>
        <taxon>Magnoliopsida</taxon>
        <taxon>Proteales</taxon>
        <taxon>Nelumbonaceae</taxon>
        <taxon>Nelumbo</taxon>
    </lineage>
</organism>
<evidence type="ECO:0000313" key="2">
    <source>
        <dbReference type="EMBL" id="DAD35813.1"/>
    </source>
</evidence>
<sequence>MWLNVGIGIFLNLYSLVELVALKKTSGGPPALQGLVELCK</sequence>
<dbReference type="Proteomes" id="UP000607653">
    <property type="component" value="Unassembled WGS sequence"/>
</dbReference>
<evidence type="ECO:0000313" key="3">
    <source>
        <dbReference type="Proteomes" id="UP000607653"/>
    </source>
</evidence>
<name>A0A822YUP3_NELNU</name>
<keyword evidence="1" id="KW-0732">Signal</keyword>